<gene>
    <name evidence="3" type="ORF">AVDCRST_MAG81-19</name>
</gene>
<dbReference type="PANTHER" id="PTHR43639">
    <property type="entry name" value="OXIDOREDUCTASE, SHORT-CHAIN DEHYDROGENASE/REDUCTASE FAMILY (AFU_ORTHOLOGUE AFUA_5G02870)"/>
    <property type="match status" value="1"/>
</dbReference>
<dbReference type="PRINTS" id="PR00081">
    <property type="entry name" value="GDHRDH"/>
</dbReference>
<protein>
    <submittedName>
        <fullName evidence="3">Uncharacterized protein</fullName>
    </submittedName>
</protein>
<organism evidence="3">
    <name type="scientific">uncultured Synechococcales cyanobacterium</name>
    <dbReference type="NCBI Taxonomy" id="1936017"/>
    <lineage>
        <taxon>Bacteria</taxon>
        <taxon>Bacillati</taxon>
        <taxon>Cyanobacteriota</taxon>
        <taxon>Cyanophyceae</taxon>
        <taxon>Synechococcales</taxon>
        <taxon>environmental samples</taxon>
    </lineage>
</organism>
<dbReference type="PANTHER" id="PTHR43639:SF1">
    <property type="entry name" value="SHORT-CHAIN DEHYDROGENASE_REDUCTASE FAMILY PROTEIN"/>
    <property type="match status" value="1"/>
</dbReference>
<evidence type="ECO:0000256" key="2">
    <source>
        <dbReference type="ARBA" id="ARBA00023002"/>
    </source>
</evidence>
<dbReference type="AlphaFoldDB" id="A0A6J4UPW3"/>
<dbReference type="GO" id="GO:0016491">
    <property type="term" value="F:oxidoreductase activity"/>
    <property type="evidence" value="ECO:0007669"/>
    <property type="project" value="UniProtKB-KW"/>
</dbReference>
<keyword evidence="2" id="KW-0560">Oxidoreductase</keyword>
<name>A0A6J4UPW3_9CYAN</name>
<dbReference type="Pfam" id="PF13561">
    <property type="entry name" value="adh_short_C2"/>
    <property type="match status" value="1"/>
</dbReference>
<evidence type="ECO:0000313" key="3">
    <source>
        <dbReference type="EMBL" id="CAA9553248.1"/>
    </source>
</evidence>
<accession>A0A6J4UPW3</accession>
<dbReference type="EMBL" id="CADCWO010000003">
    <property type="protein sequence ID" value="CAA9553248.1"/>
    <property type="molecule type" value="Genomic_DNA"/>
</dbReference>
<comment type="similarity">
    <text evidence="1">Belongs to the short-chain dehydrogenases/reductases (SDR) family.</text>
</comment>
<dbReference type="InterPro" id="IPR002347">
    <property type="entry name" value="SDR_fam"/>
</dbReference>
<dbReference type="InterPro" id="IPR036291">
    <property type="entry name" value="NAD(P)-bd_dom_sf"/>
</dbReference>
<reference evidence="3" key="1">
    <citation type="submission" date="2020-02" db="EMBL/GenBank/DDBJ databases">
        <authorList>
            <person name="Meier V. D."/>
        </authorList>
    </citation>
    <scope>NUCLEOTIDE SEQUENCE</scope>
    <source>
        <strain evidence="3">AVDCRST_MAG81</strain>
    </source>
</reference>
<dbReference type="Gene3D" id="3.40.50.720">
    <property type="entry name" value="NAD(P)-binding Rossmann-like Domain"/>
    <property type="match status" value="1"/>
</dbReference>
<dbReference type="SUPFAM" id="SSF51735">
    <property type="entry name" value="NAD(P)-binding Rossmann-fold domains"/>
    <property type="match status" value="1"/>
</dbReference>
<sequence>MKAQSMAISLLSRATVTKNLVARLLLRCYGNSPRFRLRDVNISAREELPFLSLTAYYTSKGAMEMIMRSLAVEVGPLGLTVNNVSLAAIETPLNKDMLNGPQKLNAVLKVFLGGLGKPEEIAILVALLTFLATNYITGCTTSMMAWGGTTRSSRIMLNEATLWKRQKNRRCWPVSFIGLLSPVWLKSVSDRVA</sequence>
<proteinExistence type="inferred from homology"/>
<evidence type="ECO:0000256" key="1">
    <source>
        <dbReference type="ARBA" id="ARBA00006484"/>
    </source>
</evidence>